<protein>
    <submittedName>
        <fullName evidence="2">Uncharacterized protein</fullName>
    </submittedName>
</protein>
<reference evidence="2 3" key="1">
    <citation type="submission" date="2024-04" db="EMBL/GenBank/DDBJ databases">
        <title>Tritrichomonas musculus Genome.</title>
        <authorList>
            <person name="Alves-Ferreira E."/>
            <person name="Grigg M."/>
            <person name="Lorenzi H."/>
            <person name="Galac M."/>
        </authorList>
    </citation>
    <scope>NUCLEOTIDE SEQUENCE [LARGE SCALE GENOMIC DNA]</scope>
    <source>
        <strain evidence="2 3">EAF2021</strain>
    </source>
</reference>
<dbReference type="Proteomes" id="UP001470230">
    <property type="component" value="Unassembled WGS sequence"/>
</dbReference>
<gene>
    <name evidence="2" type="ORF">M9Y10_012360</name>
</gene>
<dbReference type="EMBL" id="JAPFFF010000018">
    <property type="protein sequence ID" value="KAK8860695.1"/>
    <property type="molecule type" value="Genomic_DNA"/>
</dbReference>
<feature type="transmembrane region" description="Helical" evidence="1">
    <location>
        <begin position="32"/>
        <end position="51"/>
    </location>
</feature>
<evidence type="ECO:0000256" key="1">
    <source>
        <dbReference type="SAM" id="Phobius"/>
    </source>
</evidence>
<accession>A0ABR2ICA9</accession>
<comment type="caution">
    <text evidence="2">The sequence shown here is derived from an EMBL/GenBank/DDBJ whole genome shotgun (WGS) entry which is preliminary data.</text>
</comment>
<keyword evidence="3" id="KW-1185">Reference proteome</keyword>
<organism evidence="2 3">
    <name type="scientific">Tritrichomonas musculus</name>
    <dbReference type="NCBI Taxonomy" id="1915356"/>
    <lineage>
        <taxon>Eukaryota</taxon>
        <taxon>Metamonada</taxon>
        <taxon>Parabasalia</taxon>
        <taxon>Tritrichomonadida</taxon>
        <taxon>Tritrichomonadidae</taxon>
        <taxon>Tritrichomonas</taxon>
    </lineage>
</organism>
<sequence length="298" mass="33534">MESQKEPAAFQTSSQDINIKISAKDFSKTANFIFHISNFTALLSSILLILTYGTGSPFQTVRYLFASLASISHVSSIVIFMCDFSTTSKKDENYSTTSLITDMNNRSILNKFILCTDVHDLTILLLFSYAGITPILYVFCYIISFSLNFLNCTLTDISPLLGSICSPQNLPQDLSEVPEESTEKRSDLLSALDPVKKMSNSMVIKVLPVVFQMIIVFQLFIITLFDISIFTLFMLAVYIAWEVMFDYATNAIYHDVWSKIRNKINESAEANMATYGNILSILVNGFSKIGQLATKWYK</sequence>
<keyword evidence="1" id="KW-0812">Transmembrane</keyword>
<name>A0ABR2ICA9_9EUKA</name>
<keyword evidence="1" id="KW-0472">Membrane</keyword>
<feature type="transmembrane region" description="Helical" evidence="1">
    <location>
        <begin position="126"/>
        <end position="150"/>
    </location>
</feature>
<keyword evidence="1" id="KW-1133">Transmembrane helix</keyword>
<proteinExistence type="predicted"/>
<feature type="transmembrane region" description="Helical" evidence="1">
    <location>
        <begin position="63"/>
        <end position="81"/>
    </location>
</feature>
<evidence type="ECO:0000313" key="2">
    <source>
        <dbReference type="EMBL" id="KAK8860695.1"/>
    </source>
</evidence>
<evidence type="ECO:0000313" key="3">
    <source>
        <dbReference type="Proteomes" id="UP001470230"/>
    </source>
</evidence>